<comment type="caution">
    <text evidence="3">The sequence shown here is derived from an EMBL/GenBank/DDBJ whole genome shotgun (WGS) entry which is preliminary data.</text>
</comment>
<reference evidence="3 4" key="1">
    <citation type="submission" date="2018-10" db="EMBL/GenBank/DDBJ databases">
        <title>A high-quality apple genome assembly.</title>
        <authorList>
            <person name="Hu J."/>
        </authorList>
    </citation>
    <scope>NUCLEOTIDE SEQUENCE [LARGE SCALE GENOMIC DNA]</scope>
    <source>
        <strain evidence="4">cv. HFTH1</strain>
        <tissue evidence="3">Young leaf</tissue>
    </source>
</reference>
<dbReference type="Proteomes" id="UP000290289">
    <property type="component" value="Chromosome 6"/>
</dbReference>
<accession>A0A498JIV7</accession>
<feature type="region of interest" description="Disordered" evidence="1">
    <location>
        <begin position="67"/>
        <end position="93"/>
    </location>
</feature>
<feature type="chain" id="PRO_5019795091" description="Secreted protein" evidence="2">
    <location>
        <begin position="17"/>
        <end position="93"/>
    </location>
</feature>
<protein>
    <recommendedName>
        <fullName evidence="5">Secreted protein</fullName>
    </recommendedName>
</protein>
<dbReference type="EMBL" id="RDQH01000332">
    <property type="protein sequence ID" value="RXH95480.1"/>
    <property type="molecule type" value="Genomic_DNA"/>
</dbReference>
<sequence>MWRLLLVVVAASPLQCIQPLLLLCSMVEKRTVVPEDAGLQIVTEILDQKFSRHHGKVVRCMGKAGVRETSASSSRSSTGKVNALKEEVTTLKG</sequence>
<keyword evidence="4" id="KW-1185">Reference proteome</keyword>
<name>A0A498JIV7_MALDO</name>
<organism evidence="3 4">
    <name type="scientific">Malus domestica</name>
    <name type="common">Apple</name>
    <name type="synonym">Pyrus malus</name>
    <dbReference type="NCBI Taxonomy" id="3750"/>
    <lineage>
        <taxon>Eukaryota</taxon>
        <taxon>Viridiplantae</taxon>
        <taxon>Streptophyta</taxon>
        <taxon>Embryophyta</taxon>
        <taxon>Tracheophyta</taxon>
        <taxon>Spermatophyta</taxon>
        <taxon>Magnoliopsida</taxon>
        <taxon>eudicotyledons</taxon>
        <taxon>Gunneridae</taxon>
        <taxon>Pentapetalae</taxon>
        <taxon>rosids</taxon>
        <taxon>fabids</taxon>
        <taxon>Rosales</taxon>
        <taxon>Rosaceae</taxon>
        <taxon>Amygdaloideae</taxon>
        <taxon>Maleae</taxon>
        <taxon>Malus</taxon>
    </lineage>
</organism>
<feature type="signal peptide" evidence="2">
    <location>
        <begin position="1"/>
        <end position="16"/>
    </location>
</feature>
<keyword evidence="2" id="KW-0732">Signal</keyword>
<dbReference type="AlphaFoldDB" id="A0A498JIV7"/>
<evidence type="ECO:0000256" key="1">
    <source>
        <dbReference type="SAM" id="MobiDB-lite"/>
    </source>
</evidence>
<evidence type="ECO:0000313" key="4">
    <source>
        <dbReference type="Proteomes" id="UP000290289"/>
    </source>
</evidence>
<feature type="compositionally biased region" description="Basic and acidic residues" evidence="1">
    <location>
        <begin position="83"/>
        <end position="93"/>
    </location>
</feature>
<evidence type="ECO:0000313" key="3">
    <source>
        <dbReference type="EMBL" id="RXH95480.1"/>
    </source>
</evidence>
<evidence type="ECO:0000256" key="2">
    <source>
        <dbReference type="SAM" id="SignalP"/>
    </source>
</evidence>
<evidence type="ECO:0008006" key="5">
    <source>
        <dbReference type="Google" id="ProtNLM"/>
    </source>
</evidence>
<proteinExistence type="predicted"/>
<gene>
    <name evidence="3" type="ORF">DVH24_007980</name>
</gene>